<feature type="domain" description="Protein kinase" evidence="9">
    <location>
        <begin position="16"/>
        <end position="270"/>
    </location>
</feature>
<dbReference type="InterPro" id="IPR045269">
    <property type="entry name" value="Atg1-like"/>
</dbReference>
<feature type="region of interest" description="Disordered" evidence="8">
    <location>
        <begin position="525"/>
        <end position="549"/>
    </location>
</feature>
<dbReference type="GO" id="GO:0000407">
    <property type="term" value="C:phagophore assembly site"/>
    <property type="evidence" value="ECO:0007669"/>
    <property type="project" value="TreeGrafter"/>
</dbReference>
<feature type="compositionally biased region" description="Polar residues" evidence="8">
    <location>
        <begin position="330"/>
        <end position="350"/>
    </location>
</feature>
<dbReference type="SMART" id="SM00220">
    <property type="entry name" value="S_TKc"/>
    <property type="match status" value="1"/>
</dbReference>
<dbReference type="GO" id="GO:0005776">
    <property type="term" value="C:autophagosome"/>
    <property type="evidence" value="ECO:0007669"/>
    <property type="project" value="TreeGrafter"/>
</dbReference>
<dbReference type="CDD" id="cd14009">
    <property type="entry name" value="STKc_ATG1_ULK_like"/>
    <property type="match status" value="1"/>
</dbReference>
<evidence type="ECO:0000256" key="4">
    <source>
        <dbReference type="ARBA" id="ARBA00022777"/>
    </source>
</evidence>
<organism evidence="10">
    <name type="scientific">Opuntia streptacantha</name>
    <name type="common">Prickly pear cactus</name>
    <name type="synonym">Opuntia cardona</name>
    <dbReference type="NCBI Taxonomy" id="393608"/>
    <lineage>
        <taxon>Eukaryota</taxon>
        <taxon>Viridiplantae</taxon>
        <taxon>Streptophyta</taxon>
        <taxon>Embryophyta</taxon>
        <taxon>Tracheophyta</taxon>
        <taxon>Spermatophyta</taxon>
        <taxon>Magnoliopsida</taxon>
        <taxon>eudicotyledons</taxon>
        <taxon>Gunneridae</taxon>
        <taxon>Pentapetalae</taxon>
        <taxon>Caryophyllales</taxon>
        <taxon>Cactineae</taxon>
        <taxon>Cactaceae</taxon>
        <taxon>Opuntioideae</taxon>
        <taxon>Opuntia</taxon>
    </lineage>
</organism>
<dbReference type="InterPro" id="IPR008271">
    <property type="entry name" value="Ser/Thr_kinase_AS"/>
</dbReference>
<sequence>MDFAAPSTRARLVGDYIIGPRIGSGSFAVVWRSWHRVQGTEFAIKEIDKKHLNDNLKKEISILRNISHPNIICLYEAIETEERIFLVLEYCDGGDLGAYIQRHGRVSEDVARHFIKQLAAGLQVLRDNNLIHRDLKPQNLLLSGKGVNPLLKIGDFGFARYLTPQGLADTLCGSPLYMAPEIIQNQRYDAKADLWSVGAILYQLVIGKPPFDGNSQLQLFQNILTSTELRFPEGSLKVLHPDFVGLCRSLLRRNPVERLTFEEFFNHRFLKDPGAAELFAQISRVDSVVLADVQRLQLDHEDKLKASDGSAKGDCSCVNDKERDYRKFHGSTSSARDVSRVMASTSTGKLKQSAEIDPQPSGQIQVADSLESIEREYVLVLSNFASMEILTSSLEPPMKESSNSEACPLAPNNSEEQQMPIGQDSKELAAKFVVGTASASCSGMDMSTASGGPHILREAQGLTILHPSTRLYLLHQYISTLSDLAQEKLNAGFFMESFSVELIILAIWKEILQVCSSWLLSSREGSDLPGSSSGNETPREGASSSSETYAMDFTNPSSASMWAEHGFILAYNRTEKLSNDLQDVDGAAEMPDAMEIIYHAALEAGRNGAAAEFIGNRENAAAVYARALLLFSFIVDEAPSLPLNPPFLLAPKNKQHILKYMKKLESHLSRSQMSQPSLKQQHFFTK</sequence>
<dbReference type="PROSITE" id="PS00107">
    <property type="entry name" value="PROTEIN_KINASE_ATP"/>
    <property type="match status" value="1"/>
</dbReference>
<dbReference type="GO" id="GO:0005829">
    <property type="term" value="C:cytosol"/>
    <property type="evidence" value="ECO:0007669"/>
    <property type="project" value="TreeGrafter"/>
</dbReference>
<evidence type="ECO:0000256" key="2">
    <source>
        <dbReference type="ARBA" id="ARBA00022679"/>
    </source>
</evidence>
<dbReference type="GO" id="GO:0005524">
    <property type="term" value="F:ATP binding"/>
    <property type="evidence" value="ECO:0007669"/>
    <property type="project" value="UniProtKB-UniRule"/>
</dbReference>
<dbReference type="Pfam" id="PF24497">
    <property type="entry name" value="MIT_ATG1"/>
    <property type="match status" value="1"/>
</dbReference>
<keyword evidence="5 7" id="KW-0067">ATP-binding</keyword>
<dbReference type="EMBL" id="GISG01156121">
    <property type="protein sequence ID" value="MBA4648538.1"/>
    <property type="molecule type" value="Transcribed_RNA"/>
</dbReference>
<evidence type="ECO:0000256" key="5">
    <source>
        <dbReference type="ARBA" id="ARBA00022840"/>
    </source>
</evidence>
<dbReference type="AlphaFoldDB" id="A0A7C8ZPL8"/>
<proteinExistence type="inferred from homology"/>
<dbReference type="GO" id="GO:0000045">
    <property type="term" value="P:autophagosome assembly"/>
    <property type="evidence" value="ECO:0007669"/>
    <property type="project" value="TreeGrafter"/>
</dbReference>
<evidence type="ECO:0000256" key="6">
    <source>
        <dbReference type="ARBA" id="ARBA00058225"/>
    </source>
</evidence>
<comment type="similarity">
    <text evidence="1">Belongs to the protein kinase superfamily. CAMK Ser/Thr protein kinase family. SNF1 subfamily.</text>
</comment>
<reference evidence="10" key="2">
    <citation type="submission" date="2020-07" db="EMBL/GenBank/DDBJ databases">
        <authorList>
            <person name="Vera ALvarez R."/>
            <person name="Arias-Moreno D.M."/>
            <person name="Jimenez-Jacinto V."/>
            <person name="Jimenez-Bremont J.F."/>
            <person name="Swaminathan K."/>
            <person name="Moose S.P."/>
            <person name="Guerrero-Gonzalez M.L."/>
            <person name="Marino-Ramirez L."/>
            <person name="Landsman D."/>
            <person name="Rodriguez-Kessler M."/>
            <person name="Delgado-Sanchez P."/>
        </authorList>
    </citation>
    <scope>NUCLEOTIDE SEQUENCE</scope>
    <source>
        <tissue evidence="10">Cladode</tissue>
    </source>
</reference>
<dbReference type="Pfam" id="PF00069">
    <property type="entry name" value="Pkinase"/>
    <property type="match status" value="1"/>
</dbReference>
<protein>
    <recommendedName>
        <fullName evidence="9">Protein kinase domain-containing protein</fullName>
    </recommendedName>
</protein>
<dbReference type="PROSITE" id="PS00108">
    <property type="entry name" value="PROTEIN_KINASE_ST"/>
    <property type="match status" value="1"/>
</dbReference>
<evidence type="ECO:0000256" key="3">
    <source>
        <dbReference type="ARBA" id="ARBA00022741"/>
    </source>
</evidence>
<keyword evidence="4" id="KW-0418">Kinase</keyword>
<dbReference type="InterPro" id="IPR000719">
    <property type="entry name" value="Prot_kinase_dom"/>
</dbReference>
<dbReference type="FunFam" id="3.30.200.20:FF:000042">
    <property type="entry name" value="Aurora kinase A"/>
    <property type="match status" value="1"/>
</dbReference>
<dbReference type="PANTHER" id="PTHR24348">
    <property type="entry name" value="SERINE/THREONINE-PROTEIN KINASE UNC-51-RELATED"/>
    <property type="match status" value="1"/>
</dbReference>
<evidence type="ECO:0000256" key="8">
    <source>
        <dbReference type="SAM" id="MobiDB-lite"/>
    </source>
</evidence>
<evidence type="ECO:0000256" key="7">
    <source>
        <dbReference type="PROSITE-ProRule" id="PRU10141"/>
    </source>
</evidence>
<feature type="compositionally biased region" description="Polar residues" evidence="8">
    <location>
        <begin position="395"/>
        <end position="417"/>
    </location>
</feature>
<evidence type="ECO:0000256" key="1">
    <source>
        <dbReference type="ARBA" id="ARBA00006234"/>
    </source>
</evidence>
<dbReference type="GO" id="GO:0004674">
    <property type="term" value="F:protein serine/threonine kinase activity"/>
    <property type="evidence" value="ECO:0007669"/>
    <property type="project" value="InterPro"/>
</dbReference>
<feature type="region of interest" description="Disordered" evidence="8">
    <location>
        <begin position="395"/>
        <end position="418"/>
    </location>
</feature>
<dbReference type="PANTHER" id="PTHR24348:SF22">
    <property type="entry name" value="NON-SPECIFIC SERINE_THREONINE PROTEIN KINASE"/>
    <property type="match status" value="1"/>
</dbReference>
<dbReference type="InterPro" id="IPR056281">
    <property type="entry name" value="MIT_ATG1a/b/c"/>
</dbReference>
<accession>A0A7C8ZPL8</accession>
<dbReference type="GO" id="GO:0010506">
    <property type="term" value="P:regulation of autophagy"/>
    <property type="evidence" value="ECO:0007669"/>
    <property type="project" value="InterPro"/>
</dbReference>
<keyword evidence="2" id="KW-0808">Transferase</keyword>
<evidence type="ECO:0000259" key="9">
    <source>
        <dbReference type="PROSITE" id="PS50011"/>
    </source>
</evidence>
<name>A0A7C8ZPL8_OPUST</name>
<dbReference type="Gene3D" id="1.10.510.10">
    <property type="entry name" value="Transferase(Phosphotransferase) domain 1"/>
    <property type="match status" value="1"/>
</dbReference>
<dbReference type="SUPFAM" id="SSF56112">
    <property type="entry name" value="Protein kinase-like (PK-like)"/>
    <property type="match status" value="1"/>
</dbReference>
<feature type="compositionally biased region" description="Polar residues" evidence="8">
    <location>
        <begin position="529"/>
        <end position="549"/>
    </location>
</feature>
<dbReference type="InterPro" id="IPR011009">
    <property type="entry name" value="Kinase-like_dom_sf"/>
</dbReference>
<evidence type="ECO:0000313" key="10">
    <source>
        <dbReference type="EMBL" id="MBA4648538.1"/>
    </source>
</evidence>
<dbReference type="PROSITE" id="PS50011">
    <property type="entry name" value="PROTEIN_KINASE_DOM"/>
    <property type="match status" value="1"/>
</dbReference>
<dbReference type="FunFam" id="1.10.510.10:FF:000571">
    <property type="entry name" value="Maternal embryonic leucine zipper kinase"/>
    <property type="match status" value="1"/>
</dbReference>
<dbReference type="GO" id="GO:0016020">
    <property type="term" value="C:membrane"/>
    <property type="evidence" value="ECO:0007669"/>
    <property type="project" value="TreeGrafter"/>
</dbReference>
<reference evidence="10" key="1">
    <citation type="journal article" date="2013" name="J. Plant Res.">
        <title>Effect of fungi and light on seed germination of three Opuntia species from semiarid lands of central Mexico.</title>
        <authorList>
            <person name="Delgado-Sanchez P."/>
            <person name="Jimenez-Bremont J.F."/>
            <person name="Guerrero-Gonzalez Mde L."/>
            <person name="Flores J."/>
        </authorList>
    </citation>
    <scope>NUCLEOTIDE SEQUENCE</scope>
    <source>
        <tissue evidence="10">Cladode</tissue>
    </source>
</reference>
<feature type="binding site" evidence="7">
    <location>
        <position position="45"/>
    </location>
    <ligand>
        <name>ATP</name>
        <dbReference type="ChEBI" id="CHEBI:30616"/>
    </ligand>
</feature>
<keyword evidence="3 7" id="KW-0547">Nucleotide-binding</keyword>
<comment type="function">
    <text evidence="6">CIPK serine-threonine protein kinases interact with CBL proteins. Binding of a CBL protein to the regulatory NAF domain of CIPK protein lead to the activation of the kinase in a calcium-dependent manner.</text>
</comment>
<dbReference type="InterPro" id="IPR017441">
    <property type="entry name" value="Protein_kinase_ATP_BS"/>
</dbReference>
<feature type="region of interest" description="Disordered" evidence="8">
    <location>
        <begin position="329"/>
        <end position="361"/>
    </location>
</feature>